<dbReference type="PANTHER" id="PTHR43098">
    <property type="entry name" value="L-ORNITHINE N(5)-MONOOXYGENASE-RELATED"/>
    <property type="match status" value="1"/>
</dbReference>
<dbReference type="GO" id="GO:0004499">
    <property type="term" value="F:N,N-dimethylaniline monooxygenase activity"/>
    <property type="evidence" value="ECO:0007669"/>
    <property type="project" value="InterPro"/>
</dbReference>
<proteinExistence type="predicted"/>
<reference evidence="5" key="1">
    <citation type="journal article" date="2020" name="Stud. Mycol.">
        <title>101 Dothideomycetes genomes: a test case for predicting lifestyles and emergence of pathogens.</title>
        <authorList>
            <person name="Haridas S."/>
            <person name="Albert R."/>
            <person name="Binder M."/>
            <person name="Bloem J."/>
            <person name="Labutti K."/>
            <person name="Salamov A."/>
            <person name="Andreopoulos B."/>
            <person name="Baker S."/>
            <person name="Barry K."/>
            <person name="Bills G."/>
            <person name="Bluhm B."/>
            <person name="Cannon C."/>
            <person name="Castanera R."/>
            <person name="Culley D."/>
            <person name="Daum C."/>
            <person name="Ezra D."/>
            <person name="Gonzalez J."/>
            <person name="Henrissat B."/>
            <person name="Kuo A."/>
            <person name="Liang C."/>
            <person name="Lipzen A."/>
            <person name="Lutzoni F."/>
            <person name="Magnuson J."/>
            <person name="Mondo S."/>
            <person name="Nolan M."/>
            <person name="Ohm R."/>
            <person name="Pangilinan J."/>
            <person name="Park H.-J."/>
            <person name="Ramirez L."/>
            <person name="Alfaro M."/>
            <person name="Sun H."/>
            <person name="Tritt A."/>
            <person name="Yoshinaga Y."/>
            <person name="Zwiers L.-H."/>
            <person name="Turgeon B."/>
            <person name="Goodwin S."/>
            <person name="Spatafora J."/>
            <person name="Crous P."/>
            <person name="Grigoriev I."/>
        </authorList>
    </citation>
    <scope>NUCLEOTIDE SEQUENCE</scope>
    <source>
        <strain evidence="5">CBS 175.79</strain>
    </source>
</reference>
<evidence type="ECO:0000313" key="5">
    <source>
        <dbReference type="EMBL" id="KAF2019201.1"/>
    </source>
</evidence>
<dbReference type="GO" id="GO:0050661">
    <property type="term" value="F:NADP binding"/>
    <property type="evidence" value="ECO:0007669"/>
    <property type="project" value="InterPro"/>
</dbReference>
<protein>
    <submittedName>
        <fullName evidence="5">Cyclohexanone monooxygenase</fullName>
    </submittedName>
</protein>
<evidence type="ECO:0000256" key="3">
    <source>
        <dbReference type="ARBA" id="ARBA00022857"/>
    </source>
</evidence>
<gene>
    <name evidence="5" type="ORF">BU24DRAFT_386034</name>
</gene>
<dbReference type="Proteomes" id="UP000799778">
    <property type="component" value="Unassembled WGS sequence"/>
</dbReference>
<name>A0A6A5Y2S8_9PLEO</name>
<keyword evidence="4" id="KW-0560">Oxidoreductase</keyword>
<dbReference type="InterPro" id="IPR050775">
    <property type="entry name" value="FAD-binding_Monooxygenases"/>
</dbReference>
<keyword evidence="6" id="KW-1185">Reference proteome</keyword>
<dbReference type="GO" id="GO:0050660">
    <property type="term" value="F:flavin adenine dinucleotide binding"/>
    <property type="evidence" value="ECO:0007669"/>
    <property type="project" value="InterPro"/>
</dbReference>
<dbReference type="Pfam" id="PF00743">
    <property type="entry name" value="FMO-like"/>
    <property type="match status" value="1"/>
</dbReference>
<dbReference type="SUPFAM" id="SSF51905">
    <property type="entry name" value="FAD/NAD(P)-binding domain"/>
    <property type="match status" value="2"/>
</dbReference>
<dbReference type="Gene3D" id="3.50.50.60">
    <property type="entry name" value="FAD/NAD(P)-binding domain"/>
    <property type="match status" value="2"/>
</dbReference>
<evidence type="ECO:0000256" key="1">
    <source>
        <dbReference type="ARBA" id="ARBA00022630"/>
    </source>
</evidence>
<dbReference type="PANTHER" id="PTHR43098:SF5">
    <property type="entry name" value="DUAL-FUNCTIONAL MONOOXYGENASE_METHYLTRANSFERASE PSOF"/>
    <property type="match status" value="1"/>
</dbReference>
<evidence type="ECO:0000313" key="6">
    <source>
        <dbReference type="Proteomes" id="UP000799778"/>
    </source>
</evidence>
<sequence length="571" mass="64884">MGSVPQPSHSSFDVVIIGAGLSGICSLYHLRQRFPSWKIKILEAGTDVGGTWYWNRYPGCRFDSESLSYGFSFDKEMLQEWHWKEAFSPQPETHKYIRRVAEKNDLYKDIILNTRIKSAVWNDQQHFWTFVDELGNGYSARFFISCLGFLSSPTLPAIPGVETFKGESFHTSRWPDHIDINRDFANKRIGIIGTGATGIQTITAISKVPNVKSLSVFQRTANWSAPLRNSEISVQQMDEHKRNYDAIFKICAETPSCFMHEADPRKSTDVTEEEKIALWEKKYNEPGFGKWLGVFSDTYIDRQANEEYSRFMADKIRARVHDKETAESLIPKNHGFGTRRVPLESGYFEAYNKPHINLVDLKKTPITSINEGGINTTDGKFHELDVLIYATGFDAITGAFNAIDWHAKDDRPLIASSDDKTKKNPIWPDHRPRTFLGLTAPAMPNTFMVLGPHQPFGNATRSIEHATQVITDLLAFCKDNGYTYVEPTEQAVQEWTDHVVDCSRSNTLVNEVDSWMTGINTNVKGKTERSVARYAGSAIEYRRRCEDCKASGYKGLKFYRDNSTADVQARL</sequence>
<dbReference type="EMBL" id="ML978067">
    <property type="protein sequence ID" value="KAF2019201.1"/>
    <property type="molecule type" value="Genomic_DNA"/>
</dbReference>
<keyword evidence="5" id="KW-0503">Monooxygenase</keyword>
<keyword evidence="3" id="KW-0521">NADP</keyword>
<keyword evidence="1" id="KW-0285">Flavoprotein</keyword>
<dbReference type="RefSeq" id="XP_033387540.1">
    <property type="nucleotide sequence ID" value="XM_033524902.1"/>
</dbReference>
<organism evidence="5 6">
    <name type="scientific">Aaosphaeria arxii CBS 175.79</name>
    <dbReference type="NCBI Taxonomy" id="1450172"/>
    <lineage>
        <taxon>Eukaryota</taxon>
        <taxon>Fungi</taxon>
        <taxon>Dikarya</taxon>
        <taxon>Ascomycota</taxon>
        <taxon>Pezizomycotina</taxon>
        <taxon>Dothideomycetes</taxon>
        <taxon>Pleosporomycetidae</taxon>
        <taxon>Pleosporales</taxon>
        <taxon>Pleosporales incertae sedis</taxon>
        <taxon>Aaosphaeria</taxon>
    </lineage>
</organism>
<dbReference type="InterPro" id="IPR020946">
    <property type="entry name" value="Flavin_mOase-like"/>
</dbReference>
<evidence type="ECO:0000256" key="4">
    <source>
        <dbReference type="ARBA" id="ARBA00023002"/>
    </source>
</evidence>
<dbReference type="OrthoDB" id="66881at2759"/>
<evidence type="ECO:0000256" key="2">
    <source>
        <dbReference type="ARBA" id="ARBA00022827"/>
    </source>
</evidence>
<keyword evidence="2" id="KW-0274">FAD</keyword>
<accession>A0A6A5Y2S8</accession>
<dbReference type="GeneID" id="54282299"/>
<dbReference type="AlphaFoldDB" id="A0A6A5Y2S8"/>
<dbReference type="InterPro" id="IPR036188">
    <property type="entry name" value="FAD/NAD-bd_sf"/>
</dbReference>